<keyword evidence="13" id="KW-0511">Multifunctional enzyme</keyword>
<evidence type="ECO:0000256" key="17">
    <source>
        <dbReference type="HAMAP-Rule" id="MF_01965"/>
    </source>
</evidence>
<dbReference type="HAMAP" id="MF_01966">
    <property type="entry name" value="NADHX_epimerase"/>
    <property type="match status" value="1"/>
</dbReference>
<evidence type="ECO:0000256" key="2">
    <source>
        <dbReference type="ARBA" id="ARBA00000909"/>
    </source>
</evidence>
<sequence length="499" mass="54435">MILLKSDRIKQIDKYCINKIGIPGIVLMENAALKVLKNIEEKFKSFIVVCGVGNNGGDGFVVARHLLIQGKKVKVFIVGDITKMGNDCVTNFKIMKKLESNMMSINNSSDLKVLRDAIEENSLVIDAIFGTGLNRNVEGICNDVISTINSQSKNTISIDIPSGLNCDSGLVMGNAIRATKTITFQVMKTGFINYGAKAYTGNVVVENIGIPDFVIKEFTEDQYITCDRYIKKYLVKRNEYSHKGDFGKVFIIAGSKGYTGAAYITTEAAVRCGSGLVTLCCHEDIQGILSSKLVEAMTLTLTNNLKIEENIEKADVIALGTGLGDNIESKVLTNRIIKSSSKPMVIDADGINVLVDNLDILLEKKAPIVLTPHPGEFSRISGYSIEEITLNRISIAKEFANKYNIVLLLKGYNTIVTDGEKVYVNPTGNSAMASGGMGDCLTGIIASLIGQKIPPFEATYIAAYIHGYCGEKLSKEMFSVNAEHILKELPYVMKELAQD</sequence>
<evidence type="ECO:0000256" key="6">
    <source>
        <dbReference type="ARBA" id="ARBA00022741"/>
    </source>
</evidence>
<dbReference type="HAMAP" id="MF_01965">
    <property type="entry name" value="NADHX_dehydratase"/>
    <property type="match status" value="1"/>
</dbReference>
<dbReference type="GO" id="GO:0046496">
    <property type="term" value="P:nicotinamide nucleotide metabolic process"/>
    <property type="evidence" value="ECO:0007669"/>
    <property type="project" value="UniProtKB-UniRule"/>
</dbReference>
<comment type="cofactor">
    <cofactor evidence="17">
        <name>Mg(2+)</name>
        <dbReference type="ChEBI" id="CHEBI:18420"/>
    </cofactor>
</comment>
<dbReference type="Proteomes" id="UP000184447">
    <property type="component" value="Unassembled WGS sequence"/>
</dbReference>
<dbReference type="Pfam" id="PF01256">
    <property type="entry name" value="Carb_kinase"/>
    <property type="match status" value="1"/>
</dbReference>
<evidence type="ECO:0000256" key="14">
    <source>
        <dbReference type="ARBA" id="ARBA00025153"/>
    </source>
</evidence>
<comment type="subunit">
    <text evidence="17">Homotetramer.</text>
</comment>
<dbReference type="GO" id="GO:0052856">
    <property type="term" value="F:NAD(P)HX epimerase activity"/>
    <property type="evidence" value="ECO:0007669"/>
    <property type="project" value="UniProtKB-UniRule"/>
</dbReference>
<feature type="binding site" evidence="18">
    <location>
        <begin position="54"/>
        <end position="58"/>
    </location>
    <ligand>
        <name>(6S)-NADPHX</name>
        <dbReference type="ChEBI" id="CHEBI:64076"/>
    </ligand>
</feature>
<dbReference type="EMBL" id="FQXM01000007">
    <property type="protein sequence ID" value="SHH57839.1"/>
    <property type="molecule type" value="Genomic_DNA"/>
</dbReference>
<dbReference type="PANTHER" id="PTHR12592:SF0">
    <property type="entry name" value="ATP-DEPENDENT (S)-NAD(P)H-HYDRATE DEHYDRATASE"/>
    <property type="match status" value="1"/>
</dbReference>
<dbReference type="PROSITE" id="PS51383">
    <property type="entry name" value="YJEF_C_3"/>
    <property type="match status" value="1"/>
</dbReference>
<organism evidence="22 23">
    <name type="scientific">Clostridium grantii DSM 8605</name>
    <dbReference type="NCBI Taxonomy" id="1121316"/>
    <lineage>
        <taxon>Bacteria</taxon>
        <taxon>Bacillati</taxon>
        <taxon>Bacillota</taxon>
        <taxon>Clostridia</taxon>
        <taxon>Eubacteriales</taxon>
        <taxon>Clostridiaceae</taxon>
        <taxon>Clostridium</taxon>
    </lineage>
</organism>
<dbReference type="NCBIfam" id="TIGR00196">
    <property type="entry name" value="yjeF_cterm"/>
    <property type="match status" value="1"/>
</dbReference>
<evidence type="ECO:0000256" key="7">
    <source>
        <dbReference type="ARBA" id="ARBA00022840"/>
    </source>
</evidence>
<keyword evidence="10 17" id="KW-0520">NAD</keyword>
<comment type="catalytic activity">
    <reaction evidence="15 17 19">
        <text>(6S)-NADHX + ADP = AMP + phosphate + NADH + H(+)</text>
        <dbReference type="Rhea" id="RHEA:32223"/>
        <dbReference type="ChEBI" id="CHEBI:15378"/>
        <dbReference type="ChEBI" id="CHEBI:43474"/>
        <dbReference type="ChEBI" id="CHEBI:57945"/>
        <dbReference type="ChEBI" id="CHEBI:64074"/>
        <dbReference type="ChEBI" id="CHEBI:456215"/>
        <dbReference type="ChEBI" id="CHEBI:456216"/>
        <dbReference type="EC" id="4.2.1.136"/>
    </reaction>
</comment>
<dbReference type="OrthoDB" id="9806925at2"/>
<dbReference type="CDD" id="cd01171">
    <property type="entry name" value="YXKO-related"/>
    <property type="match status" value="1"/>
</dbReference>
<dbReference type="GO" id="GO:0110051">
    <property type="term" value="P:metabolite repair"/>
    <property type="evidence" value="ECO:0007669"/>
    <property type="project" value="TreeGrafter"/>
</dbReference>
<feature type="binding site" evidence="18">
    <location>
        <position position="159"/>
    </location>
    <ligand>
        <name>(6S)-NADPHX</name>
        <dbReference type="ChEBI" id="CHEBI:64076"/>
    </ligand>
</feature>
<proteinExistence type="inferred from homology"/>
<feature type="binding site" evidence="17">
    <location>
        <position position="439"/>
    </location>
    <ligand>
        <name>(6S)-NADPHX</name>
        <dbReference type="ChEBI" id="CHEBI:64076"/>
    </ligand>
</feature>
<evidence type="ECO:0000256" key="13">
    <source>
        <dbReference type="ARBA" id="ARBA00023268"/>
    </source>
</evidence>
<feature type="binding site" evidence="18">
    <location>
        <position position="126"/>
    </location>
    <ligand>
        <name>K(+)</name>
        <dbReference type="ChEBI" id="CHEBI:29103"/>
    </ligand>
</feature>
<dbReference type="InterPro" id="IPR036652">
    <property type="entry name" value="YjeF_N_dom_sf"/>
</dbReference>
<feature type="binding site" evidence="17">
    <location>
        <position position="373"/>
    </location>
    <ligand>
        <name>(6S)-NADPHX</name>
        <dbReference type="ChEBI" id="CHEBI:64076"/>
    </ligand>
</feature>
<evidence type="ECO:0000256" key="9">
    <source>
        <dbReference type="ARBA" id="ARBA00022958"/>
    </source>
</evidence>
<protein>
    <recommendedName>
        <fullName evidence="19">Bifunctional NAD(P)H-hydrate repair enzyme</fullName>
    </recommendedName>
    <alternativeName>
        <fullName evidence="19">Nicotinamide nucleotide repair protein</fullName>
    </alternativeName>
    <domain>
        <recommendedName>
            <fullName evidence="19">ADP-dependent (S)-NAD(P)H-hydrate dehydratase</fullName>
            <ecNumber evidence="19">4.2.1.136</ecNumber>
        </recommendedName>
        <alternativeName>
            <fullName evidence="19">ADP-dependent NAD(P)HX dehydratase</fullName>
        </alternativeName>
    </domain>
    <domain>
        <recommendedName>
            <fullName evidence="19">NAD(P)H-hydrate epimerase</fullName>
            <ecNumber evidence="19">5.1.99.6</ecNumber>
        </recommendedName>
    </domain>
</protein>
<comment type="function">
    <text evidence="18">Catalyzes the epimerization of the S- and R-forms of NAD(P)HX, a damaged form of NAD(P)H that is a result of enzymatic or heat-dependent hydration. This is a prerequisite for the S-specific NAD(P)H-hydrate dehydratase to allow the repair of both epimers of NAD(P)HX.</text>
</comment>
<dbReference type="InterPro" id="IPR030677">
    <property type="entry name" value="Nnr"/>
</dbReference>
<reference evidence="22 23" key="1">
    <citation type="submission" date="2016-11" db="EMBL/GenBank/DDBJ databases">
        <authorList>
            <person name="Jaros S."/>
            <person name="Januszkiewicz K."/>
            <person name="Wedrychowicz H."/>
        </authorList>
    </citation>
    <scope>NUCLEOTIDE SEQUENCE [LARGE SCALE GENOMIC DNA]</scope>
    <source>
        <strain evidence="22 23">DSM 8605</strain>
    </source>
</reference>
<evidence type="ECO:0000256" key="12">
    <source>
        <dbReference type="ARBA" id="ARBA00023239"/>
    </source>
</evidence>
<evidence type="ECO:0000256" key="4">
    <source>
        <dbReference type="ARBA" id="ARBA00009524"/>
    </source>
</evidence>
<keyword evidence="7 17" id="KW-0067">ATP-binding</keyword>
<evidence type="ECO:0000256" key="1">
    <source>
        <dbReference type="ARBA" id="ARBA00000013"/>
    </source>
</evidence>
<evidence type="ECO:0000256" key="3">
    <source>
        <dbReference type="ARBA" id="ARBA00006001"/>
    </source>
</evidence>
<comment type="function">
    <text evidence="14 19">Bifunctional enzyme that catalyzes the epimerization of the S- and R-forms of NAD(P)HX and the dehydration of the S-form of NAD(P)HX at the expense of ADP, which is converted to AMP. This allows the repair of both epimers of NAD(P)HX, a damaged form of NAD(P)H that is a result of enzymatic or heat-dependent hydration.</text>
</comment>
<gene>
    <name evidence="17" type="primary">nnrD</name>
    <name evidence="18" type="synonym">nnrE</name>
    <name evidence="22" type="ORF">SAMN02745207_01572</name>
</gene>
<evidence type="ECO:0000256" key="11">
    <source>
        <dbReference type="ARBA" id="ARBA00023235"/>
    </source>
</evidence>
<evidence type="ECO:0000313" key="23">
    <source>
        <dbReference type="Proteomes" id="UP000184447"/>
    </source>
</evidence>
<comment type="similarity">
    <text evidence="3 19">In the N-terminal section; belongs to the NnrE/AIBP family.</text>
</comment>
<comment type="cofactor">
    <cofactor evidence="18 19">
        <name>K(+)</name>
        <dbReference type="ChEBI" id="CHEBI:29103"/>
    </cofactor>
    <text evidence="18 19">Binds 1 potassium ion per subunit.</text>
</comment>
<dbReference type="InterPro" id="IPR004443">
    <property type="entry name" value="YjeF_N_dom"/>
</dbReference>
<dbReference type="SUPFAM" id="SSF53613">
    <property type="entry name" value="Ribokinase-like"/>
    <property type="match status" value="1"/>
</dbReference>
<dbReference type="Gene3D" id="3.40.1190.20">
    <property type="match status" value="1"/>
</dbReference>
<dbReference type="STRING" id="1121316.SAMN02745207_01572"/>
<dbReference type="AlphaFoldDB" id="A0A1M5U4E9"/>
<feature type="binding site" evidence="17">
    <location>
        <position position="322"/>
    </location>
    <ligand>
        <name>(6S)-NADPHX</name>
        <dbReference type="ChEBI" id="CHEBI:64076"/>
    </ligand>
</feature>
<comment type="similarity">
    <text evidence="4 19">In the C-terminal section; belongs to the NnrD/CARKD family.</text>
</comment>
<keyword evidence="5 18" id="KW-0479">Metal-binding</keyword>
<comment type="similarity">
    <text evidence="18">Belongs to the NnrE/AIBP family.</text>
</comment>
<comment type="catalytic activity">
    <reaction evidence="16 17 19">
        <text>(6S)-NADPHX + ADP = AMP + phosphate + NADPH + H(+)</text>
        <dbReference type="Rhea" id="RHEA:32235"/>
        <dbReference type="ChEBI" id="CHEBI:15378"/>
        <dbReference type="ChEBI" id="CHEBI:43474"/>
        <dbReference type="ChEBI" id="CHEBI:57783"/>
        <dbReference type="ChEBI" id="CHEBI:64076"/>
        <dbReference type="ChEBI" id="CHEBI:456215"/>
        <dbReference type="ChEBI" id="CHEBI:456216"/>
        <dbReference type="EC" id="4.2.1.136"/>
    </reaction>
</comment>
<dbReference type="EC" id="5.1.99.6" evidence="19"/>
<dbReference type="PANTHER" id="PTHR12592">
    <property type="entry name" value="ATP-DEPENDENT (S)-NAD(P)H-HYDRATE DEHYDRATASE FAMILY MEMBER"/>
    <property type="match status" value="1"/>
</dbReference>
<evidence type="ECO:0000256" key="16">
    <source>
        <dbReference type="ARBA" id="ARBA00049209"/>
    </source>
</evidence>
<evidence type="ECO:0000256" key="19">
    <source>
        <dbReference type="PIRNR" id="PIRNR017184"/>
    </source>
</evidence>
<feature type="binding site" evidence="17">
    <location>
        <position position="438"/>
    </location>
    <ligand>
        <name>AMP</name>
        <dbReference type="ChEBI" id="CHEBI:456215"/>
    </ligand>
</feature>
<evidence type="ECO:0000256" key="18">
    <source>
        <dbReference type="HAMAP-Rule" id="MF_01966"/>
    </source>
</evidence>
<evidence type="ECO:0000313" key="22">
    <source>
        <dbReference type="EMBL" id="SHH57839.1"/>
    </source>
</evidence>
<name>A0A1M5U4E9_9CLOT</name>
<dbReference type="GO" id="GO:0052855">
    <property type="term" value="F:ADP-dependent NAD(P)H-hydrate dehydratase activity"/>
    <property type="evidence" value="ECO:0007669"/>
    <property type="project" value="UniProtKB-UniRule"/>
</dbReference>
<keyword evidence="11 18" id="KW-0413">Isomerase</keyword>
<keyword evidence="23" id="KW-1185">Reference proteome</keyword>
<keyword evidence="8 17" id="KW-0521">NADP</keyword>
<feature type="binding site" evidence="17">
    <location>
        <begin position="410"/>
        <end position="414"/>
    </location>
    <ligand>
        <name>AMP</name>
        <dbReference type="ChEBI" id="CHEBI:456215"/>
    </ligand>
</feature>
<evidence type="ECO:0000256" key="8">
    <source>
        <dbReference type="ARBA" id="ARBA00022857"/>
    </source>
</evidence>
<dbReference type="Pfam" id="PF03853">
    <property type="entry name" value="YjeF_N"/>
    <property type="match status" value="1"/>
</dbReference>
<evidence type="ECO:0000259" key="21">
    <source>
        <dbReference type="PROSITE" id="PS51385"/>
    </source>
</evidence>
<dbReference type="PIRSF" id="PIRSF017184">
    <property type="entry name" value="Nnr"/>
    <property type="match status" value="1"/>
</dbReference>
<dbReference type="PROSITE" id="PS51385">
    <property type="entry name" value="YJEF_N"/>
    <property type="match status" value="1"/>
</dbReference>
<dbReference type="InterPro" id="IPR029056">
    <property type="entry name" value="Ribokinase-like"/>
</dbReference>
<evidence type="ECO:0000256" key="10">
    <source>
        <dbReference type="ARBA" id="ARBA00023027"/>
    </source>
</evidence>
<evidence type="ECO:0000259" key="20">
    <source>
        <dbReference type="PROSITE" id="PS51383"/>
    </source>
</evidence>
<feature type="binding site" evidence="17">
    <location>
        <position position="261"/>
    </location>
    <ligand>
        <name>(6S)-NADPHX</name>
        <dbReference type="ChEBI" id="CHEBI:64076"/>
    </ligand>
</feature>
<feature type="binding site" evidence="18">
    <location>
        <position position="162"/>
    </location>
    <ligand>
        <name>K(+)</name>
        <dbReference type="ChEBI" id="CHEBI:29103"/>
    </ligand>
</feature>
<comment type="catalytic activity">
    <reaction evidence="2 18 19">
        <text>(6R)-NADPHX = (6S)-NADPHX</text>
        <dbReference type="Rhea" id="RHEA:32227"/>
        <dbReference type="ChEBI" id="CHEBI:64076"/>
        <dbReference type="ChEBI" id="CHEBI:64077"/>
        <dbReference type="EC" id="5.1.99.6"/>
    </reaction>
</comment>
<keyword evidence="6 17" id="KW-0547">Nucleotide-binding</keyword>
<dbReference type="NCBIfam" id="TIGR00197">
    <property type="entry name" value="yjeF_nterm"/>
    <property type="match status" value="1"/>
</dbReference>
<dbReference type="GO" id="GO:0046872">
    <property type="term" value="F:metal ion binding"/>
    <property type="evidence" value="ECO:0007669"/>
    <property type="project" value="UniProtKB-UniRule"/>
</dbReference>
<accession>A0A1M5U4E9</accession>
<dbReference type="RefSeq" id="WP_073337888.1">
    <property type="nucleotide sequence ID" value="NZ_FQXM01000007.1"/>
</dbReference>
<comment type="function">
    <text evidence="17">Catalyzes the dehydration of the S-form of NAD(P)HX at the expense of ADP, which is converted to AMP. Together with NAD(P)HX epimerase, which catalyzes the epimerization of the S- and R-forms, the enzyme allows the repair of both epimers of NAD(P)HX, a damaged form of NAD(P)H that is a result of enzymatic or heat-dependent hydration.</text>
</comment>
<comment type="catalytic activity">
    <reaction evidence="1 18 19">
        <text>(6R)-NADHX = (6S)-NADHX</text>
        <dbReference type="Rhea" id="RHEA:32215"/>
        <dbReference type="ChEBI" id="CHEBI:64074"/>
        <dbReference type="ChEBI" id="CHEBI:64075"/>
        <dbReference type="EC" id="5.1.99.6"/>
    </reaction>
</comment>
<dbReference type="InterPro" id="IPR000631">
    <property type="entry name" value="CARKD"/>
</dbReference>
<feature type="binding site" evidence="18">
    <location>
        <position position="55"/>
    </location>
    <ligand>
        <name>K(+)</name>
        <dbReference type="ChEBI" id="CHEBI:29103"/>
    </ligand>
</feature>
<feature type="binding site" evidence="18">
    <location>
        <begin position="130"/>
        <end position="136"/>
    </location>
    <ligand>
        <name>(6S)-NADPHX</name>
        <dbReference type="ChEBI" id="CHEBI:64076"/>
    </ligand>
</feature>
<comment type="similarity">
    <text evidence="17">Belongs to the NnrD/CARKD family.</text>
</comment>
<dbReference type="EC" id="4.2.1.136" evidence="19"/>
<feature type="domain" description="YjeF C-terminal" evidence="20">
    <location>
        <begin position="226"/>
        <end position="496"/>
    </location>
</feature>
<comment type="caution">
    <text evidence="18">Lacks conserved residue(s) required for the propagation of feature annotation.</text>
</comment>
<keyword evidence="12 17" id="KW-0456">Lyase</keyword>
<dbReference type="Gene3D" id="3.40.50.10260">
    <property type="entry name" value="YjeF N-terminal domain"/>
    <property type="match status" value="1"/>
</dbReference>
<dbReference type="GO" id="GO:0005524">
    <property type="term" value="F:ATP binding"/>
    <property type="evidence" value="ECO:0007669"/>
    <property type="project" value="UniProtKB-UniRule"/>
</dbReference>
<dbReference type="SUPFAM" id="SSF64153">
    <property type="entry name" value="YjeF N-terminal domain-like"/>
    <property type="match status" value="1"/>
</dbReference>
<evidence type="ECO:0000256" key="5">
    <source>
        <dbReference type="ARBA" id="ARBA00022723"/>
    </source>
</evidence>
<keyword evidence="9 18" id="KW-0630">Potassium</keyword>
<evidence type="ECO:0000256" key="15">
    <source>
        <dbReference type="ARBA" id="ARBA00048238"/>
    </source>
</evidence>
<feature type="domain" description="YjeF N-terminal" evidence="21">
    <location>
        <begin position="9"/>
        <end position="216"/>
    </location>
</feature>